<sequence length="155" mass="17308">MRVIVILFYLSTFCVSTYAQDNSPKYSKDNTWSTLANVSYESTEDEFGMINVPIFSEEIKEMDGEEITVPGYIIPAGGLDAVFKPDHFVLSSLPLAACFFCGTGGPETVVEVYLAEPIDYTDTPIKVKGKLTLNAYDIYQLMYILEDAELVEEIN</sequence>
<dbReference type="AlphaFoldDB" id="A0AA49JJK8"/>
<name>A0AA49JJK8_9BACT</name>
<accession>A0AA49JJK8</accession>
<dbReference type="EMBL" id="CP120682">
    <property type="protein sequence ID" value="WKN39840.1"/>
    <property type="molecule type" value="Genomic_DNA"/>
</dbReference>
<feature type="chain" id="PRO_5041358281" description="DUF3299 domain-containing protein" evidence="1">
    <location>
        <begin position="20"/>
        <end position="155"/>
    </location>
</feature>
<feature type="signal peptide" evidence="1">
    <location>
        <begin position="1"/>
        <end position="19"/>
    </location>
</feature>
<keyword evidence="1" id="KW-0732">Signal</keyword>
<reference evidence="2" key="1">
    <citation type="journal article" date="2023" name="Comput. Struct. Biotechnol. J.">
        <title>Discovery of a novel marine Bacteroidetes with a rich repertoire of carbohydrate-active enzymes.</title>
        <authorList>
            <person name="Chen B."/>
            <person name="Liu G."/>
            <person name="Chen Q."/>
            <person name="Wang H."/>
            <person name="Liu L."/>
            <person name="Tang K."/>
        </authorList>
    </citation>
    <scope>NUCLEOTIDE SEQUENCE</scope>
    <source>
        <strain evidence="2">TK19036</strain>
    </source>
</reference>
<reference evidence="2" key="2">
    <citation type="journal article" date="2024" name="Antonie Van Leeuwenhoek">
        <title>Roseihalotalea indica gen. nov., sp. nov., a halophilic Bacteroidetes from mesopelagic Southwest Indian Ocean with higher carbohydrate metabolic potential.</title>
        <authorList>
            <person name="Chen B."/>
            <person name="Zhang M."/>
            <person name="Lin D."/>
            <person name="Ye J."/>
            <person name="Tang K."/>
        </authorList>
    </citation>
    <scope>NUCLEOTIDE SEQUENCE</scope>
    <source>
        <strain evidence="2">TK19036</strain>
    </source>
</reference>
<proteinExistence type="predicted"/>
<dbReference type="Gene3D" id="2.40.50.870">
    <property type="entry name" value="Protein of unknown function (DUF3299)"/>
    <property type="match status" value="1"/>
</dbReference>
<organism evidence="2">
    <name type="scientific">Roseihalotalea indica</name>
    <dbReference type="NCBI Taxonomy" id="2867963"/>
    <lineage>
        <taxon>Bacteria</taxon>
        <taxon>Pseudomonadati</taxon>
        <taxon>Bacteroidota</taxon>
        <taxon>Cytophagia</taxon>
        <taxon>Cytophagales</taxon>
        <taxon>Catalimonadaceae</taxon>
        <taxon>Roseihalotalea</taxon>
    </lineage>
</organism>
<evidence type="ECO:0000256" key="1">
    <source>
        <dbReference type="SAM" id="SignalP"/>
    </source>
</evidence>
<evidence type="ECO:0000313" key="2">
    <source>
        <dbReference type="EMBL" id="WKN39840.1"/>
    </source>
</evidence>
<protein>
    <recommendedName>
        <fullName evidence="3">DUF3299 domain-containing protein</fullName>
    </recommendedName>
</protein>
<evidence type="ECO:0008006" key="3">
    <source>
        <dbReference type="Google" id="ProtNLM"/>
    </source>
</evidence>
<gene>
    <name evidence="2" type="ORF">K4G66_14180</name>
</gene>